<evidence type="ECO:0000313" key="6">
    <source>
        <dbReference type="EMBL" id="CAD2168830.1"/>
    </source>
</evidence>
<dbReference type="Pfam" id="PF10320">
    <property type="entry name" value="7TM_GPCR_Srsx"/>
    <property type="match status" value="1"/>
</dbReference>
<organism evidence="6 7">
    <name type="scientific">Meloidogyne enterolobii</name>
    <name type="common">Root-knot nematode worm</name>
    <name type="synonym">Meloidogyne mayaguensis</name>
    <dbReference type="NCBI Taxonomy" id="390850"/>
    <lineage>
        <taxon>Eukaryota</taxon>
        <taxon>Metazoa</taxon>
        <taxon>Ecdysozoa</taxon>
        <taxon>Nematoda</taxon>
        <taxon>Chromadorea</taxon>
        <taxon>Rhabditida</taxon>
        <taxon>Tylenchina</taxon>
        <taxon>Tylenchomorpha</taxon>
        <taxon>Tylenchoidea</taxon>
        <taxon>Meloidogynidae</taxon>
        <taxon>Meloidogyninae</taxon>
        <taxon>Meloidogyne</taxon>
    </lineage>
</organism>
<dbReference type="GO" id="GO:0004930">
    <property type="term" value="F:G protein-coupled receptor activity"/>
    <property type="evidence" value="ECO:0007669"/>
    <property type="project" value="InterPro"/>
</dbReference>
<gene>
    <name evidence="6" type="ORF">MENT_LOCUS20181</name>
</gene>
<accession>A0A6V7V1J1</accession>
<dbReference type="PANTHER" id="PTHR23360">
    <property type="entry name" value="G-PROTEIN COUPLED RECEPTORS FAMILY 1 PROFILE DOMAIN-CONTAINING PROTEIN-RELATED"/>
    <property type="match status" value="1"/>
</dbReference>
<feature type="transmembrane region" description="Helical" evidence="5">
    <location>
        <begin position="35"/>
        <end position="62"/>
    </location>
</feature>
<dbReference type="OrthoDB" id="5820127at2759"/>
<keyword evidence="4 5" id="KW-0472">Membrane</keyword>
<evidence type="ECO:0000256" key="2">
    <source>
        <dbReference type="ARBA" id="ARBA00022692"/>
    </source>
</evidence>
<feature type="transmembrane region" description="Helical" evidence="5">
    <location>
        <begin position="189"/>
        <end position="212"/>
    </location>
</feature>
<keyword evidence="3 5" id="KW-1133">Transmembrane helix</keyword>
<dbReference type="GO" id="GO:0016020">
    <property type="term" value="C:membrane"/>
    <property type="evidence" value="ECO:0007669"/>
    <property type="project" value="UniProtKB-SubCell"/>
</dbReference>
<comment type="subcellular location">
    <subcellularLocation>
        <location evidence="1">Membrane</location>
    </subcellularLocation>
</comment>
<evidence type="ECO:0000256" key="4">
    <source>
        <dbReference type="ARBA" id="ARBA00023136"/>
    </source>
</evidence>
<dbReference type="AlphaFoldDB" id="A0A6V7V1J1"/>
<evidence type="ECO:0000313" key="7">
    <source>
        <dbReference type="Proteomes" id="UP000580250"/>
    </source>
</evidence>
<protein>
    <submittedName>
        <fullName evidence="6">Uncharacterized protein</fullName>
    </submittedName>
</protein>
<dbReference type="EMBL" id="CAJEWN010000145">
    <property type="protein sequence ID" value="CAD2168830.1"/>
    <property type="molecule type" value="Genomic_DNA"/>
</dbReference>
<comment type="caution">
    <text evidence="6">The sequence shown here is derived from an EMBL/GenBank/DDBJ whole genome shotgun (WGS) entry which is preliminary data.</text>
</comment>
<evidence type="ECO:0000256" key="1">
    <source>
        <dbReference type="ARBA" id="ARBA00004370"/>
    </source>
</evidence>
<evidence type="ECO:0000256" key="5">
    <source>
        <dbReference type="SAM" id="Phobius"/>
    </source>
</evidence>
<dbReference type="SUPFAM" id="SSF81321">
    <property type="entry name" value="Family A G protein-coupled receptor-like"/>
    <property type="match status" value="1"/>
</dbReference>
<feature type="transmembrane region" description="Helical" evidence="5">
    <location>
        <begin position="119"/>
        <end position="136"/>
    </location>
</feature>
<proteinExistence type="predicted"/>
<evidence type="ECO:0000256" key="3">
    <source>
        <dbReference type="ARBA" id="ARBA00022989"/>
    </source>
</evidence>
<dbReference type="InterPro" id="IPR019424">
    <property type="entry name" value="7TM_GPCR_Srsx"/>
</dbReference>
<feature type="transmembrane region" description="Helical" evidence="5">
    <location>
        <begin position="156"/>
        <end position="177"/>
    </location>
</feature>
<dbReference type="SMART" id="SM01381">
    <property type="entry name" value="7TM_GPCR_Srsx"/>
    <property type="match status" value="1"/>
</dbReference>
<name>A0A6V7V1J1_MELEN</name>
<keyword evidence="2 5" id="KW-0812">Transmembrane</keyword>
<dbReference type="InterPro" id="IPR047130">
    <property type="entry name" value="7TM_GPCR_Srsx_nematod"/>
</dbReference>
<dbReference type="Proteomes" id="UP000580250">
    <property type="component" value="Unassembled WGS sequence"/>
</dbReference>
<sequence>MSFNQSINSLTPFSSTFPSSNTSNTLFDIFANSGISFILITFVGIRWLISVVGTLFNLFLFWITITEKSLNSSCNYLIAIDALFTAIYQTSNSISMPVICSIADCYQKEIGQSTFRDDIILIGFSALNYIIIWVLIKLRSKNTQTEDYTKRIFKSLAIIMIMVLIGWMLNATAHFILPILSLNPIQTFYITSILGCISNFVMACNAPALYLFSKDYKAAFNNRFWSPKSTMTGGGVAKGNKSNNNQVNGSATLNKNNKIQVKMAW</sequence>
<reference evidence="6 7" key="1">
    <citation type="submission" date="2020-08" db="EMBL/GenBank/DDBJ databases">
        <authorList>
            <person name="Koutsovoulos G."/>
            <person name="Danchin GJ E."/>
        </authorList>
    </citation>
    <scope>NUCLEOTIDE SEQUENCE [LARGE SCALE GENOMIC DNA]</scope>
</reference>
<dbReference type="PANTHER" id="PTHR23360:SF5">
    <property type="entry name" value="G-PROTEIN COUPLED RECEPTORS FAMILY 1 PROFILE DOMAIN-CONTAINING PROTEIN"/>
    <property type="match status" value="1"/>
</dbReference>
<dbReference type="InterPro" id="IPR000276">
    <property type="entry name" value="GPCR_Rhodpsn"/>
</dbReference>
<feature type="transmembrane region" description="Helical" evidence="5">
    <location>
        <begin position="74"/>
        <end position="91"/>
    </location>
</feature>
<dbReference type="Gene3D" id="1.20.1070.10">
    <property type="entry name" value="Rhodopsin 7-helix transmembrane proteins"/>
    <property type="match status" value="1"/>
</dbReference>